<dbReference type="PANTHER" id="PTHR42913">
    <property type="entry name" value="APOPTOSIS-INDUCING FACTOR 1"/>
    <property type="match status" value="1"/>
</dbReference>
<dbReference type="EC" id="1.6.5.-" evidence="7"/>
<dbReference type="SUPFAM" id="SSF51905">
    <property type="entry name" value="FAD/NAD(P)-binding domain"/>
    <property type="match status" value="2"/>
</dbReference>
<dbReference type="PANTHER" id="PTHR42913:SF4">
    <property type="entry name" value="ALTERNATIVE NAD(P)H-UBIQUINONE OXIDOREDUCTASE C1, CHLOROPLASTIC_MITOCHONDRIAL"/>
    <property type="match status" value="1"/>
</dbReference>
<dbReference type="Proteomes" id="UP001604335">
    <property type="component" value="Unassembled WGS sequence"/>
</dbReference>
<accession>A0ABW7C8V8</accession>
<evidence type="ECO:0000313" key="7">
    <source>
        <dbReference type="EMBL" id="MFG3817461.1"/>
    </source>
</evidence>
<organism evidence="7 8">
    <name type="scientific">Limnothrix redekei LRLZ20PSL1</name>
    <dbReference type="NCBI Taxonomy" id="3112953"/>
    <lineage>
        <taxon>Bacteria</taxon>
        <taxon>Bacillati</taxon>
        <taxon>Cyanobacteriota</taxon>
        <taxon>Cyanophyceae</taxon>
        <taxon>Pseudanabaenales</taxon>
        <taxon>Pseudanabaenaceae</taxon>
        <taxon>Limnothrix</taxon>
    </lineage>
</organism>
<keyword evidence="8" id="KW-1185">Reference proteome</keyword>
<evidence type="ECO:0000259" key="6">
    <source>
        <dbReference type="Pfam" id="PF07992"/>
    </source>
</evidence>
<dbReference type="Gene3D" id="3.50.50.100">
    <property type="match status" value="1"/>
</dbReference>
<dbReference type="RefSeq" id="WP_393011805.1">
    <property type="nucleotide sequence ID" value="NZ_JAZAQF010000043.1"/>
</dbReference>
<dbReference type="InterPro" id="IPR036188">
    <property type="entry name" value="FAD/NAD-bd_sf"/>
</dbReference>
<name>A0ABW7C8V8_9CYAN</name>
<keyword evidence="4" id="KW-0274">FAD</keyword>
<keyword evidence="5 7" id="KW-0560">Oxidoreductase</keyword>
<dbReference type="Pfam" id="PF07992">
    <property type="entry name" value="Pyr_redox_2"/>
    <property type="match status" value="1"/>
</dbReference>
<dbReference type="InterPro" id="IPR023753">
    <property type="entry name" value="FAD/NAD-binding_dom"/>
</dbReference>
<dbReference type="GO" id="GO:0016491">
    <property type="term" value="F:oxidoreductase activity"/>
    <property type="evidence" value="ECO:0007669"/>
    <property type="project" value="UniProtKB-KW"/>
</dbReference>
<protein>
    <submittedName>
        <fullName evidence="7">NAD(P)/FAD-dependent oxidoreductase</fullName>
        <ecNumber evidence="7">1.6.5.-</ecNumber>
    </submittedName>
</protein>
<sequence length="411" mass="45992">MTAHSTSPRIVILGGGFGGLYAALRLDRLDWGDHRPEILLVDRGDRFVFLPLLYELMTGELQSWEVAPPFAELLAGTQVRFVQGTVEAIDLQQRQVSLSPVTGQPQTLTYDRLVLALGCETPMDWIPGAAEHALPFRSIADAYRLEDRLRSLEATDRDKIRVAVVGGGYSGVELACKLADRLQDRGRLRLIEQSDQILRNSPNFNRQAADKALEQRGIWIDWETSVRDIGPDRIMLDYRGRLEDIPVELTIWTVGNRVPELVRGLPLPKNGRDQLLVEPTLQAIDHPEVFALGDIAEMRDANDPQGSPVPSTGQAALQAGDYVGWNLWASLCDRPLLPFRYQHLGEMLALGNTSATLTGLGVQLDGPLAYALRRLVYLYRMPTLEHQIKVGLNWMAKPLLDRLTELNPDRR</sequence>
<comment type="cofactor">
    <cofactor evidence="1">
        <name>FAD</name>
        <dbReference type="ChEBI" id="CHEBI:57692"/>
    </cofactor>
</comment>
<dbReference type="PRINTS" id="PR00411">
    <property type="entry name" value="PNDRDTASEI"/>
</dbReference>
<dbReference type="InterPro" id="IPR051169">
    <property type="entry name" value="NADH-Q_oxidoreductase"/>
</dbReference>
<evidence type="ECO:0000256" key="5">
    <source>
        <dbReference type="ARBA" id="ARBA00023002"/>
    </source>
</evidence>
<evidence type="ECO:0000256" key="1">
    <source>
        <dbReference type="ARBA" id="ARBA00001974"/>
    </source>
</evidence>
<evidence type="ECO:0000256" key="2">
    <source>
        <dbReference type="ARBA" id="ARBA00005272"/>
    </source>
</evidence>
<keyword evidence="3" id="KW-0285">Flavoprotein</keyword>
<dbReference type="PRINTS" id="PR00368">
    <property type="entry name" value="FADPNR"/>
</dbReference>
<comment type="caution">
    <text evidence="7">The sequence shown here is derived from an EMBL/GenBank/DDBJ whole genome shotgun (WGS) entry which is preliminary data.</text>
</comment>
<evidence type="ECO:0000256" key="4">
    <source>
        <dbReference type="ARBA" id="ARBA00022827"/>
    </source>
</evidence>
<dbReference type="EMBL" id="JAZAQF010000043">
    <property type="protein sequence ID" value="MFG3817461.1"/>
    <property type="molecule type" value="Genomic_DNA"/>
</dbReference>
<evidence type="ECO:0000256" key="3">
    <source>
        <dbReference type="ARBA" id="ARBA00022630"/>
    </source>
</evidence>
<proteinExistence type="inferred from homology"/>
<comment type="similarity">
    <text evidence="2">Belongs to the NADH dehydrogenase family.</text>
</comment>
<feature type="domain" description="FAD/NAD(P)-binding" evidence="6">
    <location>
        <begin position="9"/>
        <end position="320"/>
    </location>
</feature>
<evidence type="ECO:0000313" key="8">
    <source>
        <dbReference type="Proteomes" id="UP001604335"/>
    </source>
</evidence>
<gene>
    <name evidence="7" type="ORF">VPK24_07410</name>
</gene>
<reference evidence="8" key="1">
    <citation type="journal article" date="2024" name="Algal Res.">
        <title>Biochemical, toxicological and genomic investigation of a high-biomass producing Limnothrix strain isolated from Italian shallow drinking water reservoir.</title>
        <authorList>
            <person name="Simonazzi M."/>
            <person name="Shishido T.K."/>
            <person name="Delbaje E."/>
            <person name="Wahlsten M."/>
            <person name="Fewer D.P."/>
            <person name="Sivonen K."/>
            <person name="Pezzolesi L."/>
            <person name="Pistocchi R."/>
        </authorList>
    </citation>
    <scope>NUCLEOTIDE SEQUENCE [LARGE SCALE GENOMIC DNA]</scope>
    <source>
        <strain evidence="8">LRLZ20PSL1</strain>
    </source>
</reference>